<evidence type="ECO:0000313" key="1">
    <source>
        <dbReference type="EMBL" id="RMD77346.1"/>
    </source>
</evidence>
<sequence length="157" mass="17568">MGQEQREERIKKVNQNVFRVSEEAFSVLKVLIDGVFQPSTFYGNKPSDQDLEGLGDNTGSARMPKELIRVAVWAPYHAIGIINYLSKSLLGLIEDLRRRGKSLADLKIQAANDMIRASQGMNLTELLNGYENLLELIRRGEGVTDSPFQTGTRDGEQ</sequence>
<name>A0A3M0Z1J7_9BACT</name>
<dbReference type="AlphaFoldDB" id="A0A3M0Z1J7"/>
<accession>A0A3M0Z1J7</accession>
<protein>
    <submittedName>
        <fullName evidence="1">Uncharacterized protein</fullName>
    </submittedName>
</protein>
<evidence type="ECO:0000313" key="2">
    <source>
        <dbReference type="Proteomes" id="UP000269410"/>
    </source>
</evidence>
<gene>
    <name evidence="1" type="ORF">D6810_01210</name>
</gene>
<dbReference type="EMBL" id="RFKV01000042">
    <property type="protein sequence ID" value="RMD77346.1"/>
    <property type="molecule type" value="Genomic_DNA"/>
</dbReference>
<dbReference type="Proteomes" id="UP000269410">
    <property type="component" value="Unassembled WGS sequence"/>
</dbReference>
<organism evidence="1 2">
    <name type="scientific">Candidatus Dojkabacteria bacterium</name>
    <dbReference type="NCBI Taxonomy" id="2099670"/>
    <lineage>
        <taxon>Bacteria</taxon>
        <taxon>Candidatus Dojkabacteria</taxon>
    </lineage>
</organism>
<reference evidence="1 2" key="1">
    <citation type="submission" date="2018-10" db="EMBL/GenBank/DDBJ databases">
        <title>Thermophilic Lithotrophy and Phototrophy in an Intertidal, Iron-rich, Geothermal Spring.</title>
        <authorList>
            <person name="Ward L.M."/>
            <person name="Idei A."/>
            <person name="Nakagawa M."/>
            <person name="Ueno Y."/>
            <person name="Fischer W."/>
            <person name="Mcglynn S.E."/>
        </authorList>
    </citation>
    <scope>NUCLEOTIDE SEQUENCE [LARGE SCALE GENOMIC DNA]</scope>
    <source>
        <strain evidence="1">J137</strain>
    </source>
</reference>
<comment type="caution">
    <text evidence="1">The sequence shown here is derived from an EMBL/GenBank/DDBJ whole genome shotgun (WGS) entry which is preliminary data.</text>
</comment>
<proteinExistence type="predicted"/>